<dbReference type="AlphaFoldDB" id="C9MSK5"/>
<keyword evidence="5 6" id="KW-0456">Lyase</keyword>
<dbReference type="PANTHER" id="PTHR42844:SF1">
    <property type="entry name" value="DIHYDRONEOPTERIN ALDOLASE 1-RELATED"/>
    <property type="match status" value="1"/>
</dbReference>
<dbReference type="STRING" id="649761.HMPREF0973_02624"/>
<comment type="catalytic activity">
    <reaction evidence="1 6">
        <text>7,8-dihydroneopterin = 6-hydroxymethyl-7,8-dihydropterin + glycolaldehyde</text>
        <dbReference type="Rhea" id="RHEA:10540"/>
        <dbReference type="ChEBI" id="CHEBI:17001"/>
        <dbReference type="ChEBI" id="CHEBI:17071"/>
        <dbReference type="ChEBI" id="CHEBI:44841"/>
        <dbReference type="EC" id="4.1.2.25"/>
    </reaction>
</comment>
<dbReference type="Gene3D" id="3.30.1130.10">
    <property type="match status" value="1"/>
</dbReference>
<dbReference type="NCBIfam" id="TIGR00525">
    <property type="entry name" value="folB"/>
    <property type="match status" value="1"/>
</dbReference>
<dbReference type="GO" id="GO:0005737">
    <property type="term" value="C:cytoplasm"/>
    <property type="evidence" value="ECO:0007669"/>
    <property type="project" value="TreeGrafter"/>
</dbReference>
<evidence type="ECO:0000256" key="4">
    <source>
        <dbReference type="ARBA" id="ARBA00022909"/>
    </source>
</evidence>
<dbReference type="EC" id="4.1.2.25" evidence="6"/>
<evidence type="ECO:0000256" key="5">
    <source>
        <dbReference type="ARBA" id="ARBA00023239"/>
    </source>
</evidence>
<feature type="domain" description="Dihydroneopterin aldolase/epimerase" evidence="7">
    <location>
        <begin position="9"/>
        <end position="121"/>
    </location>
</feature>
<dbReference type="GO" id="GO:0004150">
    <property type="term" value="F:dihydroneopterin aldolase activity"/>
    <property type="evidence" value="ECO:0007669"/>
    <property type="project" value="UniProtKB-UniRule"/>
</dbReference>
<dbReference type="eggNOG" id="COG1539">
    <property type="taxonomic scope" value="Bacteria"/>
</dbReference>
<keyword evidence="9" id="KW-1185">Reference proteome</keyword>
<comment type="caution">
    <text evidence="8">The sequence shown here is derived from an EMBL/GenBank/DDBJ whole genome shotgun (WGS) entry which is preliminary data.</text>
</comment>
<dbReference type="InterPro" id="IPR006157">
    <property type="entry name" value="FolB_dom"/>
</dbReference>
<dbReference type="GO" id="GO:0046656">
    <property type="term" value="P:folic acid biosynthetic process"/>
    <property type="evidence" value="ECO:0007669"/>
    <property type="project" value="UniProtKB-UniRule"/>
</dbReference>
<protein>
    <recommendedName>
        <fullName evidence="6">7,8-dihydroneopterin aldolase</fullName>
        <ecNumber evidence="6">4.1.2.25</ecNumber>
    </recommendedName>
</protein>
<evidence type="ECO:0000256" key="2">
    <source>
        <dbReference type="ARBA" id="ARBA00005013"/>
    </source>
</evidence>
<dbReference type="HOGENOM" id="CLU_112632_1_2_10"/>
<dbReference type="Proteomes" id="UP000003327">
    <property type="component" value="Unassembled WGS sequence"/>
</dbReference>
<evidence type="ECO:0000313" key="8">
    <source>
        <dbReference type="EMBL" id="EEX17482.1"/>
    </source>
</evidence>
<comment type="pathway">
    <text evidence="2 6">Cofactor biosynthesis; tetrahydrofolate biosynthesis; 2-amino-4-hydroxy-6-hydroxymethyl-7,8-dihydropteridine diphosphate from 7,8-dihydroneopterin triphosphate: step 3/4.</text>
</comment>
<dbReference type="PANTHER" id="PTHR42844">
    <property type="entry name" value="DIHYDRONEOPTERIN ALDOLASE 1-RELATED"/>
    <property type="match status" value="1"/>
</dbReference>
<dbReference type="InterPro" id="IPR006156">
    <property type="entry name" value="Dihydroneopterin_aldolase"/>
</dbReference>
<dbReference type="EMBL" id="ACVA01000066">
    <property type="protein sequence ID" value="EEX17482.1"/>
    <property type="molecule type" value="Genomic_DNA"/>
</dbReference>
<accession>C9MSK5</accession>
<name>C9MSK5_9BACT</name>
<evidence type="ECO:0000256" key="3">
    <source>
        <dbReference type="ARBA" id="ARBA00005708"/>
    </source>
</evidence>
<keyword evidence="4 6" id="KW-0289">Folate biosynthesis</keyword>
<gene>
    <name evidence="8" type="primary">folB</name>
    <name evidence="8" type="ORF">HMPREF0973_02624</name>
</gene>
<proteinExistence type="inferred from homology"/>
<dbReference type="NCBIfam" id="TIGR00526">
    <property type="entry name" value="folB_dom"/>
    <property type="match status" value="1"/>
</dbReference>
<comment type="similarity">
    <text evidence="3 6">Belongs to the DHNA family.</text>
</comment>
<evidence type="ECO:0000259" key="7">
    <source>
        <dbReference type="SMART" id="SM00905"/>
    </source>
</evidence>
<comment type="function">
    <text evidence="6">Catalyzes the conversion of 7,8-dihydroneopterin to 6-hydroxymethyl-7,8-dihydropterin.</text>
</comment>
<dbReference type="GO" id="GO:0046654">
    <property type="term" value="P:tetrahydrofolate biosynthetic process"/>
    <property type="evidence" value="ECO:0007669"/>
    <property type="project" value="UniProtKB-UniRule"/>
</dbReference>
<reference evidence="8 9" key="1">
    <citation type="submission" date="2009-09" db="EMBL/GenBank/DDBJ databases">
        <authorList>
            <person name="Weinstock G."/>
            <person name="Sodergren E."/>
            <person name="Clifton S."/>
            <person name="Fulton L."/>
            <person name="Fulton B."/>
            <person name="Courtney L."/>
            <person name="Fronick C."/>
            <person name="Harrison M."/>
            <person name="Strong C."/>
            <person name="Farmer C."/>
            <person name="Delahaunty K."/>
            <person name="Markovic C."/>
            <person name="Hall O."/>
            <person name="Minx P."/>
            <person name="Tomlinson C."/>
            <person name="Mitreva M."/>
            <person name="Nelson J."/>
            <person name="Hou S."/>
            <person name="Wollam A."/>
            <person name="Pepin K.H."/>
            <person name="Johnson M."/>
            <person name="Bhonagiri V."/>
            <person name="Nash W.E."/>
            <person name="Warren W."/>
            <person name="Chinwalla A."/>
            <person name="Mardis E.R."/>
            <person name="Wilson R.K."/>
        </authorList>
    </citation>
    <scope>NUCLEOTIDE SEQUENCE [LARGE SCALE GENOMIC DNA]</scope>
    <source>
        <strain evidence="8 9">F0319</strain>
    </source>
</reference>
<evidence type="ECO:0000256" key="1">
    <source>
        <dbReference type="ARBA" id="ARBA00001353"/>
    </source>
</evidence>
<dbReference type="UniPathway" id="UPA00077">
    <property type="reaction ID" value="UER00154"/>
</dbReference>
<dbReference type="Pfam" id="PF02152">
    <property type="entry name" value="FolB"/>
    <property type="match status" value="1"/>
</dbReference>
<evidence type="ECO:0000256" key="6">
    <source>
        <dbReference type="RuleBase" id="RU362079"/>
    </source>
</evidence>
<organism evidence="8 9">
    <name type="scientific">Prevotella veroralis F0319</name>
    <dbReference type="NCBI Taxonomy" id="649761"/>
    <lineage>
        <taxon>Bacteria</taxon>
        <taxon>Pseudomonadati</taxon>
        <taxon>Bacteroidota</taxon>
        <taxon>Bacteroidia</taxon>
        <taxon>Bacteroidales</taxon>
        <taxon>Prevotellaceae</taxon>
        <taxon>Prevotella</taxon>
    </lineage>
</organism>
<evidence type="ECO:0000313" key="9">
    <source>
        <dbReference type="Proteomes" id="UP000003327"/>
    </source>
</evidence>
<dbReference type="SUPFAM" id="SSF55620">
    <property type="entry name" value="Tetrahydrobiopterin biosynthesis enzymes-like"/>
    <property type="match status" value="1"/>
</dbReference>
<sequence>MMELTSTYILLQGLQYHAFIGVGEQEQVVGNDYVLDLRLGYPFAEAMESDAVNDTLNYADVFNVVSEVMKQPSKLLEAAAGKIVKELCARYKRLESIDLKLVKRNPPMGADCDSTGVELHLINDKTKD</sequence>
<dbReference type="SMART" id="SM00905">
    <property type="entry name" value="FolB"/>
    <property type="match status" value="1"/>
</dbReference>
<dbReference type="InterPro" id="IPR043133">
    <property type="entry name" value="GTP-CH-I_C/QueF"/>
</dbReference>